<gene>
    <name evidence="12" type="ORF">M501DRAFT_990416</name>
</gene>
<evidence type="ECO:0000313" key="12">
    <source>
        <dbReference type="EMBL" id="KAF2834328.1"/>
    </source>
</evidence>
<dbReference type="AlphaFoldDB" id="A0A9P4VKC9"/>
<protein>
    <recommendedName>
        <fullName evidence="4 9">Carbonic anhydrase</fullName>
        <ecNumber evidence="4 9">4.2.1.1</ecNumber>
    </recommendedName>
</protein>
<comment type="cofactor">
    <cofactor evidence="1 9">
        <name>Zn(2+)</name>
        <dbReference type="ChEBI" id="CHEBI:29105"/>
    </cofactor>
</comment>
<evidence type="ECO:0000256" key="2">
    <source>
        <dbReference type="ARBA" id="ARBA00002904"/>
    </source>
</evidence>
<evidence type="ECO:0000256" key="4">
    <source>
        <dbReference type="ARBA" id="ARBA00012925"/>
    </source>
</evidence>
<evidence type="ECO:0000256" key="6">
    <source>
        <dbReference type="ARBA" id="ARBA00022833"/>
    </source>
</evidence>
<feature type="signal peptide" evidence="9">
    <location>
        <begin position="1"/>
        <end position="18"/>
    </location>
</feature>
<keyword evidence="9" id="KW-0732">Signal</keyword>
<dbReference type="GO" id="GO:0008270">
    <property type="term" value="F:zinc ion binding"/>
    <property type="evidence" value="ECO:0007669"/>
    <property type="project" value="UniProtKB-UniRule"/>
</dbReference>
<dbReference type="SMART" id="SM01057">
    <property type="entry name" value="Carb_anhydrase"/>
    <property type="match status" value="1"/>
</dbReference>
<feature type="chain" id="PRO_5040547105" description="Carbonic anhydrase" evidence="9">
    <location>
        <begin position="19"/>
        <end position="433"/>
    </location>
</feature>
<dbReference type="Pfam" id="PF00194">
    <property type="entry name" value="Carb_anhydrase"/>
    <property type="match status" value="1"/>
</dbReference>
<feature type="compositionally biased region" description="Pro residues" evidence="10">
    <location>
        <begin position="299"/>
        <end position="318"/>
    </location>
</feature>
<comment type="catalytic activity">
    <reaction evidence="8 9">
        <text>hydrogencarbonate + H(+) = CO2 + H2O</text>
        <dbReference type="Rhea" id="RHEA:10748"/>
        <dbReference type="ChEBI" id="CHEBI:15377"/>
        <dbReference type="ChEBI" id="CHEBI:15378"/>
        <dbReference type="ChEBI" id="CHEBI:16526"/>
        <dbReference type="ChEBI" id="CHEBI:17544"/>
        <dbReference type="EC" id="4.2.1.1"/>
    </reaction>
</comment>
<name>A0A9P4VKC9_9PEZI</name>
<evidence type="ECO:0000256" key="10">
    <source>
        <dbReference type="SAM" id="MobiDB-lite"/>
    </source>
</evidence>
<comment type="similarity">
    <text evidence="3 9">Belongs to the alpha-carbonic anhydrase family.</text>
</comment>
<proteinExistence type="inferred from homology"/>
<evidence type="ECO:0000259" key="11">
    <source>
        <dbReference type="PROSITE" id="PS51144"/>
    </source>
</evidence>
<dbReference type="PROSITE" id="PS51144">
    <property type="entry name" value="ALPHA_CA_2"/>
    <property type="match status" value="1"/>
</dbReference>
<dbReference type="InterPro" id="IPR018338">
    <property type="entry name" value="Carbonic_anhydrase_a-class_CS"/>
</dbReference>
<evidence type="ECO:0000256" key="9">
    <source>
        <dbReference type="RuleBase" id="RU367011"/>
    </source>
</evidence>
<evidence type="ECO:0000256" key="1">
    <source>
        <dbReference type="ARBA" id="ARBA00001947"/>
    </source>
</evidence>
<dbReference type="SUPFAM" id="SSF51069">
    <property type="entry name" value="Carbonic anhydrase"/>
    <property type="match status" value="1"/>
</dbReference>
<evidence type="ECO:0000256" key="7">
    <source>
        <dbReference type="ARBA" id="ARBA00023239"/>
    </source>
</evidence>
<keyword evidence="5 9" id="KW-0479">Metal-binding</keyword>
<dbReference type="EC" id="4.2.1.1" evidence="4 9"/>
<dbReference type="PROSITE" id="PS00162">
    <property type="entry name" value="ALPHA_CA_1"/>
    <property type="match status" value="1"/>
</dbReference>
<evidence type="ECO:0000256" key="5">
    <source>
        <dbReference type="ARBA" id="ARBA00022723"/>
    </source>
</evidence>
<dbReference type="CDD" id="cd03124">
    <property type="entry name" value="alpha_CA_prokaryotic_like"/>
    <property type="match status" value="1"/>
</dbReference>
<keyword evidence="7 9" id="KW-0456">Lyase</keyword>
<comment type="function">
    <text evidence="2 9">Reversible hydration of carbon dioxide.</text>
</comment>
<dbReference type="Gene3D" id="3.10.200.10">
    <property type="entry name" value="Alpha carbonic anhydrase"/>
    <property type="match status" value="1"/>
</dbReference>
<sequence length="433" mass="46524">MLQRSLVTAACLTAYVSANCLHATSQLRRRLTPEGGVEVSNFGYTNRQGPLNWANLAPENEACSTSKVQSPINLDETIPLAASAPVVRIENVESAEFENLGTTIETIVNGTTTFEGADFALQQFHLHTPSEHRINEEYFPLEMHMVHEAADGSGGLVVLAVLFQLSEDGSTTNLLTGVTQNLEEIEIPGRITETGPLDFAPLIDHLQTKPLVQYTGSLTTPPCAEGLTFLVTQEPLPIDVATFNKIKKVVKFNSRYTQNALDEGNFLALPPADLAALCATQVTEEPVLYPVHTPAAEHTPPPAVVHTPPPAEHTPPPAQHEAPPPEHVVVSIPVAMAPAAAEHTPPPEHVVAEEQPPMVHPVVVVEHPTPTHPVMVETPPAEHMPPVAHPVAAVVMEHPPPVVEHVAPTPTPHIMTVVKAHMPVQTHVPVAHA</sequence>
<accession>A0A9P4VKC9</accession>
<dbReference type="GO" id="GO:0004089">
    <property type="term" value="F:carbonate dehydratase activity"/>
    <property type="evidence" value="ECO:0007669"/>
    <property type="project" value="UniProtKB-UniRule"/>
</dbReference>
<dbReference type="PANTHER" id="PTHR18952:SF265">
    <property type="entry name" value="CARBONIC ANHYDRASE"/>
    <property type="match status" value="1"/>
</dbReference>
<keyword evidence="6 9" id="KW-0862">Zinc</keyword>
<evidence type="ECO:0000256" key="3">
    <source>
        <dbReference type="ARBA" id="ARBA00010718"/>
    </source>
</evidence>
<dbReference type="InterPro" id="IPR036398">
    <property type="entry name" value="CA_dom_sf"/>
</dbReference>
<dbReference type="InterPro" id="IPR001148">
    <property type="entry name" value="CA_dom"/>
</dbReference>
<dbReference type="InterPro" id="IPR041891">
    <property type="entry name" value="Alpha_CA_prokaryot-like"/>
</dbReference>
<feature type="domain" description="Alpha-carbonic anhydrase" evidence="11">
    <location>
        <begin position="40"/>
        <end position="281"/>
    </location>
</feature>
<evidence type="ECO:0000313" key="13">
    <source>
        <dbReference type="Proteomes" id="UP000799429"/>
    </source>
</evidence>
<reference evidence="12" key="1">
    <citation type="journal article" date="2020" name="Stud. Mycol.">
        <title>101 Dothideomycetes genomes: a test case for predicting lifestyles and emergence of pathogens.</title>
        <authorList>
            <person name="Haridas S."/>
            <person name="Albert R."/>
            <person name="Binder M."/>
            <person name="Bloem J."/>
            <person name="Labutti K."/>
            <person name="Salamov A."/>
            <person name="Andreopoulos B."/>
            <person name="Baker S."/>
            <person name="Barry K."/>
            <person name="Bills G."/>
            <person name="Bluhm B."/>
            <person name="Cannon C."/>
            <person name="Castanera R."/>
            <person name="Culley D."/>
            <person name="Daum C."/>
            <person name="Ezra D."/>
            <person name="Gonzalez J."/>
            <person name="Henrissat B."/>
            <person name="Kuo A."/>
            <person name="Liang C."/>
            <person name="Lipzen A."/>
            <person name="Lutzoni F."/>
            <person name="Magnuson J."/>
            <person name="Mondo S."/>
            <person name="Nolan M."/>
            <person name="Ohm R."/>
            <person name="Pangilinan J."/>
            <person name="Park H.-J."/>
            <person name="Ramirez L."/>
            <person name="Alfaro M."/>
            <person name="Sun H."/>
            <person name="Tritt A."/>
            <person name="Yoshinaga Y."/>
            <person name="Zwiers L.-H."/>
            <person name="Turgeon B."/>
            <person name="Goodwin S."/>
            <person name="Spatafora J."/>
            <person name="Crous P."/>
            <person name="Grigoriev I."/>
        </authorList>
    </citation>
    <scope>NUCLEOTIDE SEQUENCE</scope>
    <source>
        <strain evidence="12">CBS 101060</strain>
    </source>
</reference>
<dbReference type="InterPro" id="IPR023561">
    <property type="entry name" value="Carbonic_anhydrase_a-class"/>
</dbReference>
<evidence type="ECO:0000256" key="8">
    <source>
        <dbReference type="ARBA" id="ARBA00048348"/>
    </source>
</evidence>
<dbReference type="Proteomes" id="UP000799429">
    <property type="component" value="Unassembled WGS sequence"/>
</dbReference>
<dbReference type="OrthoDB" id="429145at2759"/>
<dbReference type="EMBL" id="MU006121">
    <property type="protein sequence ID" value="KAF2834328.1"/>
    <property type="molecule type" value="Genomic_DNA"/>
</dbReference>
<comment type="caution">
    <text evidence="12">The sequence shown here is derived from an EMBL/GenBank/DDBJ whole genome shotgun (WGS) entry which is preliminary data.</text>
</comment>
<organism evidence="12 13">
    <name type="scientific">Patellaria atrata CBS 101060</name>
    <dbReference type="NCBI Taxonomy" id="1346257"/>
    <lineage>
        <taxon>Eukaryota</taxon>
        <taxon>Fungi</taxon>
        <taxon>Dikarya</taxon>
        <taxon>Ascomycota</taxon>
        <taxon>Pezizomycotina</taxon>
        <taxon>Dothideomycetes</taxon>
        <taxon>Dothideomycetes incertae sedis</taxon>
        <taxon>Patellariales</taxon>
        <taxon>Patellariaceae</taxon>
        <taxon>Patellaria</taxon>
    </lineage>
</organism>
<keyword evidence="13" id="KW-1185">Reference proteome</keyword>
<dbReference type="PANTHER" id="PTHR18952">
    <property type="entry name" value="CARBONIC ANHYDRASE"/>
    <property type="match status" value="1"/>
</dbReference>
<feature type="region of interest" description="Disordered" evidence="10">
    <location>
        <begin position="294"/>
        <end position="324"/>
    </location>
</feature>